<evidence type="ECO:0000313" key="12">
    <source>
        <dbReference type="EMBL" id="KAK5620360.1"/>
    </source>
</evidence>
<dbReference type="Gene3D" id="2.60.40.10">
    <property type="entry name" value="Immunoglobulins"/>
    <property type="match status" value="2"/>
</dbReference>
<evidence type="ECO:0000256" key="5">
    <source>
        <dbReference type="ARBA" id="ARBA00023136"/>
    </source>
</evidence>
<evidence type="ECO:0000256" key="3">
    <source>
        <dbReference type="ARBA" id="ARBA00022729"/>
    </source>
</evidence>
<dbReference type="InterPro" id="IPR036116">
    <property type="entry name" value="FN3_sf"/>
</dbReference>
<evidence type="ECO:0000256" key="8">
    <source>
        <dbReference type="SAM" id="Phobius"/>
    </source>
</evidence>
<comment type="caution">
    <text evidence="12">The sequence shown here is derived from an EMBL/GenBank/DDBJ whole genome shotgun (WGS) entry which is preliminary data.</text>
</comment>
<dbReference type="GO" id="GO:0004896">
    <property type="term" value="F:cytokine receptor activity"/>
    <property type="evidence" value="ECO:0007669"/>
    <property type="project" value="InterPro"/>
</dbReference>
<keyword evidence="4 8" id="KW-1133">Transmembrane helix</keyword>
<protein>
    <recommendedName>
        <fullName evidence="14">Interleukin-2 receptor subunit beta</fullName>
    </recommendedName>
</protein>
<dbReference type="PANTHER" id="PTHR23037:SF35">
    <property type="entry name" value="FIBRONECTIN TYPE-III DOMAIN-CONTAINING PROTEIN"/>
    <property type="match status" value="1"/>
</dbReference>
<feature type="transmembrane region" description="Helical" evidence="8">
    <location>
        <begin position="230"/>
        <end position="253"/>
    </location>
</feature>
<evidence type="ECO:0000256" key="6">
    <source>
        <dbReference type="ARBA" id="ARBA00023157"/>
    </source>
</evidence>
<dbReference type="InterPro" id="IPR015373">
    <property type="entry name" value="Interferon/interleukin_rcp_dom"/>
</dbReference>
<gene>
    <name evidence="12" type="ORF">CRENBAI_025148</name>
</gene>
<keyword evidence="6" id="KW-1015">Disulfide bond</keyword>
<evidence type="ECO:0000313" key="13">
    <source>
        <dbReference type="Proteomes" id="UP001311232"/>
    </source>
</evidence>
<dbReference type="Pfam" id="PF09294">
    <property type="entry name" value="Interfer-bind"/>
    <property type="match status" value="1"/>
</dbReference>
<accession>A0AAV9SG76</accession>
<keyword evidence="7" id="KW-0675">Receptor</keyword>
<keyword evidence="5 8" id="KW-0472">Membrane</keyword>
<feature type="signal peptide" evidence="9">
    <location>
        <begin position="1"/>
        <end position="21"/>
    </location>
</feature>
<evidence type="ECO:0008006" key="14">
    <source>
        <dbReference type="Google" id="ProtNLM"/>
    </source>
</evidence>
<dbReference type="GO" id="GO:0009897">
    <property type="term" value="C:external side of plasma membrane"/>
    <property type="evidence" value="ECO:0007669"/>
    <property type="project" value="TreeGrafter"/>
</dbReference>
<organism evidence="12 13">
    <name type="scientific">Crenichthys baileyi</name>
    <name type="common">White River springfish</name>
    <dbReference type="NCBI Taxonomy" id="28760"/>
    <lineage>
        <taxon>Eukaryota</taxon>
        <taxon>Metazoa</taxon>
        <taxon>Chordata</taxon>
        <taxon>Craniata</taxon>
        <taxon>Vertebrata</taxon>
        <taxon>Euteleostomi</taxon>
        <taxon>Actinopterygii</taxon>
        <taxon>Neopterygii</taxon>
        <taxon>Teleostei</taxon>
        <taxon>Neoteleostei</taxon>
        <taxon>Acanthomorphata</taxon>
        <taxon>Ovalentaria</taxon>
        <taxon>Atherinomorphae</taxon>
        <taxon>Cyprinodontiformes</taxon>
        <taxon>Goodeidae</taxon>
        <taxon>Crenichthys</taxon>
    </lineage>
</organism>
<dbReference type="EMBL" id="JAHHUM010000369">
    <property type="protein sequence ID" value="KAK5620360.1"/>
    <property type="molecule type" value="Genomic_DNA"/>
</dbReference>
<evidence type="ECO:0000256" key="2">
    <source>
        <dbReference type="ARBA" id="ARBA00022692"/>
    </source>
</evidence>
<comment type="subcellular location">
    <subcellularLocation>
        <location evidence="1">Membrane</location>
        <topology evidence="1">Single-pass membrane protein</topology>
    </subcellularLocation>
</comment>
<dbReference type="InterPro" id="IPR013783">
    <property type="entry name" value="Ig-like_fold"/>
</dbReference>
<proteinExistence type="predicted"/>
<dbReference type="GO" id="GO:0002532">
    <property type="term" value="P:production of molecular mediator involved in inflammatory response"/>
    <property type="evidence" value="ECO:0007669"/>
    <property type="project" value="InterPro"/>
</dbReference>
<dbReference type="PANTHER" id="PTHR23037">
    <property type="entry name" value="CYTOKINE RECEPTOR"/>
    <property type="match status" value="1"/>
</dbReference>
<evidence type="ECO:0000256" key="4">
    <source>
        <dbReference type="ARBA" id="ARBA00022989"/>
    </source>
</evidence>
<evidence type="ECO:0000259" key="10">
    <source>
        <dbReference type="Pfam" id="PF09238"/>
    </source>
</evidence>
<feature type="domain" description="Interferon/interleukin receptor" evidence="11">
    <location>
        <begin position="122"/>
        <end position="213"/>
    </location>
</feature>
<keyword evidence="13" id="KW-1185">Reference proteome</keyword>
<dbReference type="Proteomes" id="UP001311232">
    <property type="component" value="Unassembled WGS sequence"/>
</dbReference>
<keyword evidence="2 8" id="KW-0812">Transmembrane</keyword>
<evidence type="ECO:0000259" key="11">
    <source>
        <dbReference type="Pfam" id="PF09294"/>
    </source>
</evidence>
<evidence type="ECO:0000256" key="7">
    <source>
        <dbReference type="ARBA" id="ARBA00023170"/>
    </source>
</evidence>
<dbReference type="AlphaFoldDB" id="A0AAV9SG76"/>
<keyword evidence="3 9" id="KW-0732">Signal</keyword>
<evidence type="ECO:0000256" key="9">
    <source>
        <dbReference type="SAM" id="SignalP"/>
    </source>
</evidence>
<sequence>MMRGRLLFVLWCSNILAVAHSITGEANPCVSDYFSNITCAWNISDPVVRSNNYSLKFIDDNRTEFSCPLMATDQGFLCSCNVVTDSCLESFNKYNIKLCNESACQAFLDDFKPVNNIKLTPPPELELQQSTDSINITCKSERYKAHMYLSDFDYELLLQESNGSWIRTFRLSSARNVETIHTKAQLKPNTEHCIKARFKPLENTYKSSTWSEWSKSTCWTNEQKEEREDIVLFLLKSLGPVCLIVGILLCVFYNPGTRMKIKTLALTPTPAPFFKPLFQEHEGNLQEWLSPHHKHVLTYKTEEDLIANAVTIVPKSSPKDLEENQVFLTTPAIQLTFPPSLTSYVGLPGMDKPPIPGVCSGETPYTQLPFSIWGFSIQEVGVVSSEPNDFLEISHSDSGCNCEDLTQSPECSLPCSPHAPGLAGVREENVVLWENTFSRTKTVNICINPLKVAPTEVSPTCGEVKAFPHQHVQTDTF</sequence>
<name>A0AAV9SG76_9TELE</name>
<feature type="chain" id="PRO_5043597567" description="Interleukin-2 receptor subunit beta" evidence="9">
    <location>
        <begin position="22"/>
        <end position="477"/>
    </location>
</feature>
<dbReference type="SUPFAM" id="SSF49265">
    <property type="entry name" value="Fibronectin type III"/>
    <property type="match status" value="2"/>
</dbReference>
<dbReference type="Pfam" id="PF09238">
    <property type="entry name" value="IL4Ra_N"/>
    <property type="match status" value="1"/>
</dbReference>
<evidence type="ECO:0000256" key="1">
    <source>
        <dbReference type="ARBA" id="ARBA00004167"/>
    </source>
</evidence>
<dbReference type="InterPro" id="IPR015319">
    <property type="entry name" value="IL-4_rcpt-alpha_N"/>
</dbReference>
<feature type="domain" description="Interleukin-4 receptor alpha N-terminal" evidence="10">
    <location>
        <begin position="28"/>
        <end position="116"/>
    </location>
</feature>
<reference evidence="12 13" key="1">
    <citation type="submission" date="2021-06" db="EMBL/GenBank/DDBJ databases">
        <authorList>
            <person name="Palmer J.M."/>
        </authorList>
    </citation>
    <scope>NUCLEOTIDE SEQUENCE [LARGE SCALE GENOMIC DNA]</scope>
    <source>
        <strain evidence="12 13">MEX-2019</strain>
        <tissue evidence="12">Muscle</tissue>
    </source>
</reference>